<dbReference type="Proteomes" id="UP000485058">
    <property type="component" value="Unassembled WGS sequence"/>
</dbReference>
<evidence type="ECO:0000256" key="1">
    <source>
        <dbReference type="SAM" id="MobiDB-lite"/>
    </source>
</evidence>
<protein>
    <submittedName>
        <fullName evidence="2">Uncharacterized protein</fullName>
    </submittedName>
</protein>
<comment type="caution">
    <text evidence="2">The sequence shown here is derived from an EMBL/GenBank/DDBJ whole genome shotgun (WGS) entry which is preliminary data.</text>
</comment>
<gene>
    <name evidence="2" type="ORF">HaLaN_15669</name>
</gene>
<organism evidence="2 3">
    <name type="scientific">Haematococcus lacustris</name>
    <name type="common">Green alga</name>
    <name type="synonym">Haematococcus pluvialis</name>
    <dbReference type="NCBI Taxonomy" id="44745"/>
    <lineage>
        <taxon>Eukaryota</taxon>
        <taxon>Viridiplantae</taxon>
        <taxon>Chlorophyta</taxon>
        <taxon>core chlorophytes</taxon>
        <taxon>Chlorophyceae</taxon>
        <taxon>CS clade</taxon>
        <taxon>Chlamydomonadales</taxon>
        <taxon>Haematococcaceae</taxon>
        <taxon>Haematococcus</taxon>
    </lineage>
</organism>
<dbReference type="EMBL" id="BLLF01001361">
    <property type="protein sequence ID" value="GFH18808.1"/>
    <property type="molecule type" value="Genomic_DNA"/>
</dbReference>
<proteinExistence type="predicted"/>
<sequence length="96" mass="10203">MASWDAAALFPASLPSHDPPDEACTSGSRGQHPLPSLQYQSAVWYQRLSLKELFNPPPLAMADPFVSVASATFGQERSSVLVTPVCLVDGQEAVCG</sequence>
<accession>A0A699ZJS5</accession>
<feature type="region of interest" description="Disordered" evidence="1">
    <location>
        <begin position="10"/>
        <end position="33"/>
    </location>
</feature>
<evidence type="ECO:0000313" key="3">
    <source>
        <dbReference type="Proteomes" id="UP000485058"/>
    </source>
</evidence>
<name>A0A699ZJS5_HAELA</name>
<dbReference type="AlphaFoldDB" id="A0A699ZJS5"/>
<keyword evidence="3" id="KW-1185">Reference proteome</keyword>
<reference evidence="2 3" key="1">
    <citation type="submission" date="2020-02" db="EMBL/GenBank/DDBJ databases">
        <title>Draft genome sequence of Haematococcus lacustris strain NIES-144.</title>
        <authorList>
            <person name="Morimoto D."/>
            <person name="Nakagawa S."/>
            <person name="Yoshida T."/>
            <person name="Sawayama S."/>
        </authorList>
    </citation>
    <scope>NUCLEOTIDE SEQUENCE [LARGE SCALE GENOMIC DNA]</scope>
    <source>
        <strain evidence="2 3">NIES-144</strain>
    </source>
</reference>
<evidence type="ECO:0000313" key="2">
    <source>
        <dbReference type="EMBL" id="GFH18808.1"/>
    </source>
</evidence>